<dbReference type="EMBL" id="CP002382">
    <property type="protein sequence ID" value="AEP09804.1"/>
    <property type="molecule type" value="Genomic_DNA"/>
</dbReference>
<feature type="transmembrane region" description="Helical" evidence="6">
    <location>
        <begin position="184"/>
        <end position="204"/>
    </location>
</feature>
<dbReference type="eggNOG" id="COG0697">
    <property type="taxonomic scope" value="Bacteria"/>
</dbReference>
<evidence type="ECO:0000256" key="2">
    <source>
        <dbReference type="ARBA" id="ARBA00022692"/>
    </source>
</evidence>
<dbReference type="RefSeq" id="WP_014103027.1">
    <property type="nucleotide sequence ID" value="NC_016026.1"/>
</dbReference>
<dbReference type="PANTHER" id="PTHR22911:SF6">
    <property type="entry name" value="SOLUTE CARRIER FAMILY 35 MEMBER G1"/>
    <property type="match status" value="1"/>
</dbReference>
<feature type="transmembrane region" description="Helical" evidence="6">
    <location>
        <begin position="42"/>
        <end position="60"/>
    </location>
</feature>
<feature type="domain" description="EamA" evidence="7">
    <location>
        <begin position="13"/>
        <end position="144"/>
    </location>
</feature>
<proteinExistence type="predicted"/>
<comment type="subcellular location">
    <subcellularLocation>
        <location evidence="1">Membrane</location>
        <topology evidence="1">Multi-pass membrane protein</topology>
    </subcellularLocation>
</comment>
<dbReference type="InterPro" id="IPR000620">
    <property type="entry name" value="EamA_dom"/>
</dbReference>
<evidence type="ECO:0000259" key="7">
    <source>
        <dbReference type="Pfam" id="PF00892"/>
    </source>
</evidence>
<dbReference type="InterPro" id="IPR037185">
    <property type="entry name" value="EmrE-like"/>
</dbReference>
<evidence type="ECO:0000256" key="4">
    <source>
        <dbReference type="ARBA" id="ARBA00023136"/>
    </source>
</evidence>
<evidence type="ECO:0000256" key="5">
    <source>
        <dbReference type="SAM" id="MobiDB-lite"/>
    </source>
</evidence>
<gene>
    <name evidence="8" type="ordered locus">MICA_1486</name>
</gene>
<keyword evidence="4 6" id="KW-0472">Membrane</keyword>
<feature type="transmembrane region" description="Helical" evidence="6">
    <location>
        <begin position="104"/>
        <end position="121"/>
    </location>
</feature>
<evidence type="ECO:0000256" key="1">
    <source>
        <dbReference type="ARBA" id="ARBA00004141"/>
    </source>
</evidence>
<feature type="transmembrane region" description="Helical" evidence="6">
    <location>
        <begin position="238"/>
        <end position="260"/>
    </location>
</feature>
<dbReference type="OrthoDB" id="9812899at2"/>
<reference evidence="8 9" key="1">
    <citation type="journal article" date="2011" name="BMC Genomics">
        <title>Genomic insights into an obligate epibiotic bacterial predator: Micavibrio aeruginosavorus ARL-13.</title>
        <authorList>
            <person name="Wang Z."/>
            <person name="Kadouri D."/>
            <person name="Wu M."/>
        </authorList>
    </citation>
    <scope>NUCLEOTIDE SEQUENCE [LARGE SCALE GENOMIC DNA]</scope>
    <source>
        <strain evidence="8 9">ARL-13</strain>
    </source>
</reference>
<dbReference type="STRING" id="856793.MICA_1486"/>
<feature type="transmembrane region" description="Helical" evidence="6">
    <location>
        <begin position="12"/>
        <end position="30"/>
    </location>
</feature>
<keyword evidence="9" id="KW-1185">Reference proteome</keyword>
<dbReference type="Proteomes" id="UP000009286">
    <property type="component" value="Chromosome"/>
</dbReference>
<dbReference type="GO" id="GO:0016020">
    <property type="term" value="C:membrane"/>
    <property type="evidence" value="ECO:0007669"/>
    <property type="project" value="UniProtKB-SubCell"/>
</dbReference>
<sequence>MTETPVNHPIRVALFISGSVLFFAIMNMFVKLAAETGLPVPQILFFRSVIGLLPILFLMAQRRNMDLFKTTRHSGHFVRSFVGFFSMCCFFWSFALLPLANATAIHFASPLILTALAVLLLDEKVGPHRWAAVIIGLCAVLFMLQPAGNGDPIGSLVAMCAAILGAFAMIAVRKLGDTEHALTIAFYFTLYCVFLSGVWTLFVWQTPSLLGLVYMIATGLLGGLGQVWLTYAYAKAPAAFVSVFSYLSIVFVTALDIAVWGHIPPWQVGVGSVIVMGCGMYIVYRETRKRAPLASETMPCTEGEAAPTEADRINPV</sequence>
<dbReference type="HOGENOM" id="CLU_032828_0_0_5"/>
<feature type="transmembrane region" description="Helical" evidence="6">
    <location>
        <begin position="81"/>
        <end position="98"/>
    </location>
</feature>
<dbReference type="Pfam" id="PF00892">
    <property type="entry name" value="EamA"/>
    <property type="match status" value="2"/>
</dbReference>
<feature type="domain" description="EamA" evidence="7">
    <location>
        <begin position="153"/>
        <end position="277"/>
    </location>
</feature>
<feature type="transmembrane region" description="Helical" evidence="6">
    <location>
        <begin position="210"/>
        <end position="231"/>
    </location>
</feature>
<dbReference type="AlphaFoldDB" id="G2KNF6"/>
<keyword evidence="2 6" id="KW-0812">Transmembrane</keyword>
<evidence type="ECO:0000313" key="8">
    <source>
        <dbReference type="EMBL" id="AEP09804.1"/>
    </source>
</evidence>
<feature type="transmembrane region" description="Helical" evidence="6">
    <location>
        <begin position="266"/>
        <end position="284"/>
    </location>
</feature>
<dbReference type="SUPFAM" id="SSF103481">
    <property type="entry name" value="Multidrug resistance efflux transporter EmrE"/>
    <property type="match status" value="2"/>
</dbReference>
<feature type="transmembrane region" description="Helical" evidence="6">
    <location>
        <begin position="130"/>
        <end position="147"/>
    </location>
</feature>
<protein>
    <recommendedName>
        <fullName evidence="7">EamA domain-containing protein</fullName>
    </recommendedName>
</protein>
<keyword evidence="3 6" id="KW-1133">Transmembrane helix</keyword>
<evidence type="ECO:0000313" key="9">
    <source>
        <dbReference type="Proteomes" id="UP000009286"/>
    </source>
</evidence>
<feature type="transmembrane region" description="Helical" evidence="6">
    <location>
        <begin position="153"/>
        <end position="172"/>
    </location>
</feature>
<dbReference type="PANTHER" id="PTHR22911">
    <property type="entry name" value="ACYL-MALONYL CONDENSING ENZYME-RELATED"/>
    <property type="match status" value="1"/>
</dbReference>
<name>G2KNF6_MICAA</name>
<evidence type="ECO:0000256" key="6">
    <source>
        <dbReference type="SAM" id="Phobius"/>
    </source>
</evidence>
<evidence type="ECO:0000256" key="3">
    <source>
        <dbReference type="ARBA" id="ARBA00022989"/>
    </source>
</evidence>
<dbReference type="KEGG" id="mai:MICA_1486"/>
<organism evidence="8 9">
    <name type="scientific">Micavibrio aeruginosavorus (strain ARL-13)</name>
    <dbReference type="NCBI Taxonomy" id="856793"/>
    <lineage>
        <taxon>Bacteria</taxon>
        <taxon>Pseudomonadati</taxon>
        <taxon>Bdellovibrionota</taxon>
        <taxon>Bdellovibrionia</taxon>
        <taxon>Bdellovibrionales</taxon>
        <taxon>Pseudobdellovibrionaceae</taxon>
        <taxon>Micavibrio</taxon>
    </lineage>
</organism>
<accession>G2KNF6</accession>
<feature type="region of interest" description="Disordered" evidence="5">
    <location>
        <begin position="295"/>
        <end position="316"/>
    </location>
</feature>